<dbReference type="EMBL" id="CAJVPW010010448">
    <property type="protein sequence ID" value="CAG8615535.1"/>
    <property type="molecule type" value="Genomic_DNA"/>
</dbReference>
<organism evidence="1 2">
    <name type="scientific">Cetraspora pellucida</name>
    <dbReference type="NCBI Taxonomy" id="1433469"/>
    <lineage>
        <taxon>Eukaryota</taxon>
        <taxon>Fungi</taxon>
        <taxon>Fungi incertae sedis</taxon>
        <taxon>Mucoromycota</taxon>
        <taxon>Glomeromycotina</taxon>
        <taxon>Glomeromycetes</taxon>
        <taxon>Diversisporales</taxon>
        <taxon>Gigasporaceae</taxon>
        <taxon>Cetraspora</taxon>
    </lineage>
</organism>
<evidence type="ECO:0000313" key="2">
    <source>
        <dbReference type="Proteomes" id="UP000789366"/>
    </source>
</evidence>
<name>A0ACA9N3I3_9GLOM</name>
<gene>
    <name evidence="1" type="ORF">SPELUC_LOCUS7663</name>
</gene>
<keyword evidence="2" id="KW-1185">Reference proteome</keyword>
<reference evidence="1" key="1">
    <citation type="submission" date="2021-06" db="EMBL/GenBank/DDBJ databases">
        <authorList>
            <person name="Kallberg Y."/>
            <person name="Tangrot J."/>
            <person name="Rosling A."/>
        </authorList>
    </citation>
    <scope>NUCLEOTIDE SEQUENCE</scope>
    <source>
        <strain evidence="1">28 12/20/2015</strain>
    </source>
</reference>
<evidence type="ECO:0000313" key="1">
    <source>
        <dbReference type="EMBL" id="CAG8615535.1"/>
    </source>
</evidence>
<dbReference type="Proteomes" id="UP000789366">
    <property type="component" value="Unassembled WGS sequence"/>
</dbReference>
<sequence>MDLEEFIDYSEEKIVESDEEDDSIETPQITHKEALDAVH</sequence>
<proteinExistence type="predicted"/>
<accession>A0ACA9N3I3</accession>
<protein>
    <submittedName>
        <fullName evidence="1">17421_t:CDS:1</fullName>
    </submittedName>
</protein>
<comment type="caution">
    <text evidence="1">The sequence shown here is derived from an EMBL/GenBank/DDBJ whole genome shotgun (WGS) entry which is preliminary data.</text>
</comment>